<dbReference type="KEGG" id="ctm:Cabther_B0613"/>
<evidence type="ECO:0000256" key="1">
    <source>
        <dbReference type="SAM" id="Coils"/>
    </source>
</evidence>
<evidence type="ECO:0000256" key="2">
    <source>
        <dbReference type="SAM" id="MobiDB-lite"/>
    </source>
</evidence>
<dbReference type="STRING" id="981222.Cabther_B0613"/>
<reference evidence="3 4" key="1">
    <citation type="journal article" date="2012" name="Environ. Microbiol.">
        <title>Complete genome of Candidatus Chloracidobacterium thermophilum, a chlorophyll-based photoheterotroph belonging to the phylum Acidobacteria.</title>
        <authorList>
            <person name="Garcia Costas A.M."/>
            <person name="Liu Z."/>
            <person name="Tomsho L.P."/>
            <person name="Schuster S.C."/>
            <person name="Ward D.M."/>
            <person name="Bryant D.A."/>
        </authorList>
    </citation>
    <scope>NUCLEOTIDE SEQUENCE [LARGE SCALE GENOMIC DNA]</scope>
    <source>
        <strain evidence="3 4">B</strain>
    </source>
</reference>
<protein>
    <submittedName>
        <fullName evidence="3">Uncharacterized protein</fullName>
    </submittedName>
</protein>
<evidence type="ECO:0000313" key="4">
    <source>
        <dbReference type="Proteomes" id="UP000006791"/>
    </source>
</evidence>
<name>G2LKK4_CHLTF</name>
<accession>G2LKK4</accession>
<feature type="coiled-coil region" evidence="1">
    <location>
        <begin position="259"/>
        <end position="328"/>
    </location>
</feature>
<feature type="region of interest" description="Disordered" evidence="2">
    <location>
        <begin position="1"/>
        <end position="30"/>
    </location>
</feature>
<evidence type="ECO:0000313" key="3">
    <source>
        <dbReference type="EMBL" id="AEP13611.1"/>
    </source>
</evidence>
<dbReference type="Proteomes" id="UP000006791">
    <property type="component" value="Chromosome 2"/>
</dbReference>
<dbReference type="OrthoDB" id="9909935at2"/>
<sequence>MTVTDGIQRRAPDGSASVVSPEATRPETGPAAWHVLDRRIAYLARACGLLRGTFVLPVPETADPPDTSPEALNHWPARFLTAVAQEDDAAFVRRYAALFASEPAAEAPQVGLFDRLAEVPSLAAYDGVLGRWLDAGDVIHIGDLMAVRRQQGGSPLLLTMADVHPALAVSRWCLVTDVQHRERFEPWLRLLRTLGTEDFDPLAMQCRVLELRERLREVQLEAERNLQAELQKKDREVAAVWQAKDEEIARLGAQLHNVQMQAQTQAAQLAARLAELEAAVQAREGELVQAHQRLSETQSALQSCQEELHRTQQQAAQLQHQLQAILASRSWRLTAPLRRWFGRGTP</sequence>
<proteinExistence type="predicted"/>
<organism evidence="3 4">
    <name type="scientific">Chloracidobacterium thermophilum (strain B)</name>
    <dbReference type="NCBI Taxonomy" id="981222"/>
    <lineage>
        <taxon>Bacteria</taxon>
        <taxon>Pseudomonadati</taxon>
        <taxon>Acidobacteriota</taxon>
        <taxon>Terriglobia</taxon>
        <taxon>Terriglobales</taxon>
        <taxon>Acidobacteriaceae</taxon>
        <taxon>Chloracidobacterium</taxon>
    </lineage>
</organism>
<dbReference type="HOGENOM" id="CLU_800999_0_0_0"/>
<dbReference type="RefSeq" id="WP_014101349.1">
    <property type="nucleotide sequence ID" value="NC_016025.1"/>
</dbReference>
<dbReference type="EMBL" id="CP002515">
    <property type="protein sequence ID" value="AEP13611.1"/>
    <property type="molecule type" value="Genomic_DNA"/>
</dbReference>
<dbReference type="AlphaFoldDB" id="G2LKK4"/>
<keyword evidence="1" id="KW-0175">Coiled coil</keyword>
<gene>
    <name evidence="3" type="ordered locus">Cabther_B0613</name>
</gene>
<keyword evidence="4" id="KW-1185">Reference proteome</keyword>